<comment type="caution">
    <text evidence="2">The sequence shown here is derived from an EMBL/GenBank/DDBJ whole genome shotgun (WGS) entry which is preliminary data.</text>
</comment>
<feature type="domain" description="Glycine-zipper-containing OmpA-like membrane" evidence="1">
    <location>
        <begin position="88"/>
        <end position="126"/>
    </location>
</feature>
<evidence type="ECO:0000313" key="2">
    <source>
        <dbReference type="EMBL" id="PLP99416.1"/>
    </source>
</evidence>
<dbReference type="InterPro" id="IPR025693">
    <property type="entry name" value="Gly-zipper_OmpA-like_dom"/>
</dbReference>
<accession>A0A2N5CB30</accession>
<dbReference type="Pfam" id="PF13436">
    <property type="entry name" value="Gly-zipper_OmpA"/>
    <property type="match status" value="1"/>
</dbReference>
<dbReference type="EMBL" id="PJRP01000007">
    <property type="protein sequence ID" value="PLP99416.1"/>
    <property type="molecule type" value="Genomic_DNA"/>
</dbReference>
<evidence type="ECO:0000313" key="3">
    <source>
        <dbReference type="Proteomes" id="UP000234341"/>
    </source>
</evidence>
<dbReference type="AlphaFoldDB" id="A0A2N5CB30"/>
<proteinExistence type="predicted"/>
<dbReference type="RefSeq" id="WP_101682562.1">
    <property type="nucleotide sequence ID" value="NZ_PJRP01000007.1"/>
</dbReference>
<sequence>MSNRPDVVLAACTAFVLMSGVVPGSTGVAHAQVMLHKPVAYPARGQSAYQQSNDDGACYSWATRQTGTDPYSVASMPAPVIFPGGERVRGAAGGAAAGAVVGAIGGDAGKGAAAGAAMGTIAGGVAHRQQRRQAVAASAQTQANNDWAMTSYWQAWRACMTGRGYSVQ</sequence>
<dbReference type="OrthoDB" id="8565211at2"/>
<protein>
    <recommendedName>
        <fullName evidence="1">Glycine-zipper-containing OmpA-like membrane domain-containing protein</fullName>
    </recommendedName>
</protein>
<evidence type="ECO:0000259" key="1">
    <source>
        <dbReference type="Pfam" id="PF13436"/>
    </source>
</evidence>
<organism evidence="2 3">
    <name type="scientific">Cupriavidus pauculus</name>
    <dbReference type="NCBI Taxonomy" id="82633"/>
    <lineage>
        <taxon>Bacteria</taxon>
        <taxon>Pseudomonadati</taxon>
        <taxon>Pseudomonadota</taxon>
        <taxon>Betaproteobacteria</taxon>
        <taxon>Burkholderiales</taxon>
        <taxon>Burkholderiaceae</taxon>
        <taxon>Cupriavidus</taxon>
    </lineage>
</organism>
<gene>
    <name evidence="2" type="ORF">CYJ10_16430</name>
</gene>
<dbReference type="Proteomes" id="UP000234341">
    <property type="component" value="Unassembled WGS sequence"/>
</dbReference>
<reference evidence="2 3" key="1">
    <citation type="submission" date="2017-12" db="EMBL/GenBank/DDBJ databases">
        <title>Genome sequence of the active heterotrophic nitrifier-denitrifier, Cupriavidus pauculus UM1.</title>
        <authorList>
            <person name="Putonti C."/>
            <person name="Castignetti D."/>
        </authorList>
    </citation>
    <scope>NUCLEOTIDE SEQUENCE [LARGE SCALE GENOMIC DNA]</scope>
    <source>
        <strain evidence="2 3">UM1</strain>
    </source>
</reference>
<name>A0A2N5CB30_9BURK</name>